<reference evidence="2" key="1">
    <citation type="journal article" date="2020" name="Nature">
        <title>Giant virus diversity and host interactions through global metagenomics.</title>
        <authorList>
            <person name="Schulz F."/>
            <person name="Roux S."/>
            <person name="Paez-Espino D."/>
            <person name="Jungbluth S."/>
            <person name="Walsh D.A."/>
            <person name="Denef V.J."/>
            <person name="McMahon K.D."/>
            <person name="Konstantinidis K.T."/>
            <person name="Eloe-Fadrosh E.A."/>
            <person name="Kyrpides N.C."/>
            <person name="Woyke T."/>
        </authorList>
    </citation>
    <scope>NUCLEOTIDE SEQUENCE</scope>
    <source>
        <strain evidence="2">GVMAG-M-3300009161-52</strain>
    </source>
</reference>
<sequence>MSLEQPVKDKLKLGFLNSISGEWFNYNSDKLEISKSIKDVDYVIYESNGDPIHIIEKIKYVYPKDKLVFILSGDQSGHIDNECVWFTNAVKPSGLAAKQTQIFVTNPAIFKFYENKIKNITDYDITSLMRQTDIYFKGTIWSGMRTDMYREFVNKPNCSIIANNNYWKWRCESPVKPTQKQLEETAYESYNDILNSKLCLCPKGNGNSSMRIIEALACGSIPILINDFSAPFGMSWGGSDAFCLVFDTNKHTWEYIYDECMRLINNRKRYDIMCQMGKTYFENIIYGDSKLNGFKMYNNIDTVCFGFSKIIIDKLIDMKNKRKI</sequence>
<evidence type="ECO:0000313" key="2">
    <source>
        <dbReference type="EMBL" id="QHT33829.1"/>
    </source>
</evidence>
<dbReference type="AlphaFoldDB" id="A0A6C0EZX2"/>
<dbReference type="InterPro" id="IPR040911">
    <property type="entry name" value="Exostosin_GT47"/>
</dbReference>
<proteinExistence type="predicted"/>
<evidence type="ECO:0000259" key="1">
    <source>
        <dbReference type="Pfam" id="PF03016"/>
    </source>
</evidence>
<dbReference type="Pfam" id="PF03016">
    <property type="entry name" value="Exostosin_GT47"/>
    <property type="match status" value="1"/>
</dbReference>
<dbReference type="EMBL" id="MN738979">
    <property type="protein sequence ID" value="QHT33829.1"/>
    <property type="molecule type" value="Genomic_DNA"/>
</dbReference>
<protein>
    <recommendedName>
        <fullName evidence="1">Exostosin GT47 domain-containing protein</fullName>
    </recommendedName>
</protein>
<name>A0A6C0EZX2_9ZZZZ</name>
<feature type="domain" description="Exostosin GT47" evidence="1">
    <location>
        <begin position="128"/>
        <end position="227"/>
    </location>
</feature>
<accession>A0A6C0EZX2</accession>
<organism evidence="2">
    <name type="scientific">viral metagenome</name>
    <dbReference type="NCBI Taxonomy" id="1070528"/>
    <lineage>
        <taxon>unclassified sequences</taxon>
        <taxon>metagenomes</taxon>
        <taxon>organismal metagenomes</taxon>
    </lineage>
</organism>